<dbReference type="Pfam" id="PF00534">
    <property type="entry name" value="Glycos_transf_1"/>
    <property type="match status" value="1"/>
</dbReference>
<proteinExistence type="predicted"/>
<gene>
    <name evidence="2" type="ORF">EOJ36_01560</name>
</gene>
<evidence type="ECO:0000259" key="1">
    <source>
        <dbReference type="Pfam" id="PF00534"/>
    </source>
</evidence>
<dbReference type="OrthoDB" id="9790710at2"/>
<reference evidence="2 3" key="1">
    <citation type="submission" date="2019-01" db="EMBL/GenBank/DDBJ databases">
        <authorList>
            <person name="Chen W.-M."/>
        </authorList>
    </citation>
    <scope>NUCLEOTIDE SEQUENCE [LARGE SCALE GENOMIC DNA]</scope>
    <source>
        <strain evidence="2 3">FSY-15</strain>
    </source>
</reference>
<dbReference type="InterPro" id="IPR050194">
    <property type="entry name" value="Glycosyltransferase_grp1"/>
</dbReference>
<dbReference type="EMBL" id="SACY01000001">
    <property type="protein sequence ID" value="RVU26710.1"/>
    <property type="molecule type" value="Genomic_DNA"/>
</dbReference>
<feature type="domain" description="Glycosyl transferase family 1" evidence="1">
    <location>
        <begin position="185"/>
        <end position="319"/>
    </location>
</feature>
<dbReference type="GO" id="GO:0016757">
    <property type="term" value="F:glycosyltransferase activity"/>
    <property type="evidence" value="ECO:0007669"/>
    <property type="project" value="InterPro"/>
</dbReference>
<dbReference type="RefSeq" id="WP_127802262.1">
    <property type="nucleotide sequence ID" value="NZ_SACY01000001.1"/>
</dbReference>
<name>A0A437PWU6_9BACT</name>
<dbReference type="Proteomes" id="UP000282832">
    <property type="component" value="Unassembled WGS sequence"/>
</dbReference>
<dbReference type="SUPFAM" id="SSF53756">
    <property type="entry name" value="UDP-Glycosyltransferase/glycogen phosphorylase"/>
    <property type="match status" value="1"/>
</dbReference>
<dbReference type="PANTHER" id="PTHR45947">
    <property type="entry name" value="SULFOQUINOVOSYL TRANSFERASE SQD2"/>
    <property type="match status" value="1"/>
</dbReference>
<evidence type="ECO:0000313" key="3">
    <source>
        <dbReference type="Proteomes" id="UP000282832"/>
    </source>
</evidence>
<dbReference type="Gene3D" id="3.40.50.2000">
    <property type="entry name" value="Glycogen Phosphorylase B"/>
    <property type="match status" value="2"/>
</dbReference>
<protein>
    <submittedName>
        <fullName evidence="2">Glycosyltransferase</fullName>
    </submittedName>
</protein>
<accession>A0A437PWU6</accession>
<keyword evidence="2" id="KW-0808">Transferase</keyword>
<dbReference type="AlphaFoldDB" id="A0A437PWU6"/>
<keyword evidence="3" id="KW-1185">Reference proteome</keyword>
<sequence length="368" mass="42939">MKVLIFHNTLSAQYKSIYFEKIFQNLKNSGGDLFVVQTSYSEAYRFNHFDKLSLENSIKYPYFLISKKPLEKVNQLFEFYFWLKYIITFKPDILNLTGYTSIFTLPTLLICKFLKIKTIITLESITTSKNLDSIKAIIKKIILKNVDYINSYGLKTNNYLFSMCVPKTKIINFSNTFDKNKFNNISDLKVKNQTIKLLFIGRLSEEKNLINTIKFLSKIKKNNLEFDIYGDGPLQEKIKLLIQKNNLQFVKLMGPIKWNEVSNIYPKYDYLILLSNSETWGMVANEALFFNIPVICSENCGCADDLVISNQNGLILGDLENQNTIIQLENYLNKPLNSINFIQRNNLIFDEKFAINNFLEKLYLLNEK</sequence>
<dbReference type="InterPro" id="IPR001296">
    <property type="entry name" value="Glyco_trans_1"/>
</dbReference>
<organism evidence="2 3">
    <name type="scientific">Sandaracinomonas limnophila</name>
    <dbReference type="NCBI Taxonomy" id="1862386"/>
    <lineage>
        <taxon>Bacteria</taxon>
        <taxon>Pseudomonadati</taxon>
        <taxon>Bacteroidota</taxon>
        <taxon>Cytophagia</taxon>
        <taxon>Cytophagales</taxon>
        <taxon>Flectobacillaceae</taxon>
        <taxon>Sandaracinomonas</taxon>
    </lineage>
</organism>
<comment type="caution">
    <text evidence="2">The sequence shown here is derived from an EMBL/GenBank/DDBJ whole genome shotgun (WGS) entry which is preliminary data.</text>
</comment>
<evidence type="ECO:0000313" key="2">
    <source>
        <dbReference type="EMBL" id="RVU26710.1"/>
    </source>
</evidence>
<dbReference type="PANTHER" id="PTHR45947:SF3">
    <property type="entry name" value="SULFOQUINOVOSYL TRANSFERASE SQD2"/>
    <property type="match status" value="1"/>
</dbReference>